<evidence type="ECO:0000259" key="7">
    <source>
        <dbReference type="PROSITE" id="PS50011"/>
    </source>
</evidence>
<proteinExistence type="predicted"/>
<dbReference type="Gene3D" id="3.90.1580.10">
    <property type="entry name" value="paralog of FGE (formylglycine-generating enzyme)"/>
    <property type="match status" value="1"/>
</dbReference>
<dbReference type="PANTHER" id="PTHR43289:SF34">
    <property type="entry name" value="SERINE_THREONINE-PROTEIN KINASE YBDM-RELATED"/>
    <property type="match status" value="1"/>
</dbReference>
<dbReference type="SMART" id="SM00220">
    <property type="entry name" value="S_TKc"/>
    <property type="match status" value="1"/>
</dbReference>
<dbReference type="Proteomes" id="UP000317909">
    <property type="component" value="Chromosome"/>
</dbReference>
<dbReference type="InterPro" id="IPR016187">
    <property type="entry name" value="CTDL_fold"/>
</dbReference>
<dbReference type="PANTHER" id="PTHR43289">
    <property type="entry name" value="MITOGEN-ACTIVATED PROTEIN KINASE KINASE KINASE 20-RELATED"/>
    <property type="match status" value="1"/>
</dbReference>
<evidence type="ECO:0000256" key="3">
    <source>
        <dbReference type="ARBA" id="ARBA00022777"/>
    </source>
</evidence>
<dbReference type="CDD" id="cd14014">
    <property type="entry name" value="STKc_PknB_like"/>
    <property type="match status" value="1"/>
</dbReference>
<dbReference type="EC" id="2.7.11.1" evidence="8"/>
<evidence type="ECO:0000313" key="9">
    <source>
        <dbReference type="Proteomes" id="UP000317909"/>
    </source>
</evidence>
<dbReference type="GO" id="GO:0005524">
    <property type="term" value="F:ATP binding"/>
    <property type="evidence" value="ECO:0007669"/>
    <property type="project" value="UniProtKB-UniRule"/>
</dbReference>
<keyword evidence="3 8" id="KW-0418">Kinase</keyword>
<dbReference type="InterPro" id="IPR042095">
    <property type="entry name" value="SUMF_sf"/>
</dbReference>
<evidence type="ECO:0000256" key="5">
    <source>
        <dbReference type="PROSITE-ProRule" id="PRU10141"/>
    </source>
</evidence>
<evidence type="ECO:0000313" key="8">
    <source>
        <dbReference type="EMBL" id="QDT76260.1"/>
    </source>
</evidence>
<dbReference type="SUPFAM" id="SSF56436">
    <property type="entry name" value="C-type lectin-like"/>
    <property type="match status" value="1"/>
</dbReference>
<reference evidence="8 9" key="1">
    <citation type="submission" date="2019-02" db="EMBL/GenBank/DDBJ databases">
        <title>Deep-cultivation of Planctomycetes and their phenomic and genomic characterization uncovers novel biology.</title>
        <authorList>
            <person name="Wiegand S."/>
            <person name="Jogler M."/>
            <person name="Boedeker C."/>
            <person name="Pinto D."/>
            <person name="Vollmers J."/>
            <person name="Rivas-Marin E."/>
            <person name="Kohn T."/>
            <person name="Peeters S.H."/>
            <person name="Heuer A."/>
            <person name="Rast P."/>
            <person name="Oberbeckmann S."/>
            <person name="Bunk B."/>
            <person name="Jeske O."/>
            <person name="Meyerdierks A."/>
            <person name="Storesund J.E."/>
            <person name="Kallscheuer N."/>
            <person name="Luecker S."/>
            <person name="Lage O.M."/>
            <person name="Pohl T."/>
            <person name="Merkel B.J."/>
            <person name="Hornburger P."/>
            <person name="Mueller R.-W."/>
            <person name="Bruemmer F."/>
            <person name="Labrenz M."/>
            <person name="Spormann A.M."/>
            <person name="Op den Camp H."/>
            <person name="Overmann J."/>
            <person name="Amann R."/>
            <person name="Jetten M.S.M."/>
            <person name="Mascher T."/>
            <person name="Medema M.H."/>
            <person name="Devos D.P."/>
            <person name="Kaster A.-K."/>
            <person name="Ovreas L."/>
            <person name="Rohde M."/>
            <person name="Galperin M.Y."/>
            <person name="Jogler C."/>
        </authorList>
    </citation>
    <scope>NUCLEOTIDE SEQUENCE [LARGE SCALE GENOMIC DNA]</scope>
    <source>
        <strain evidence="8 9">I41</strain>
    </source>
</reference>
<evidence type="ECO:0000256" key="2">
    <source>
        <dbReference type="ARBA" id="ARBA00022741"/>
    </source>
</evidence>
<dbReference type="InterPro" id="IPR017441">
    <property type="entry name" value="Protein_kinase_ATP_BS"/>
</dbReference>
<dbReference type="PROSITE" id="PS00108">
    <property type="entry name" value="PROTEIN_KINASE_ST"/>
    <property type="match status" value="1"/>
</dbReference>
<name>A0A517U6R6_9BACT</name>
<feature type="domain" description="Protein kinase" evidence="7">
    <location>
        <begin position="94"/>
        <end position="362"/>
    </location>
</feature>
<protein>
    <submittedName>
        <fullName evidence="8">Serine/threonine-protein kinase PrkC</fullName>
        <ecNumber evidence="8">2.7.11.1</ecNumber>
    </submittedName>
</protein>
<dbReference type="Pfam" id="PF00069">
    <property type="entry name" value="Pkinase"/>
    <property type="match status" value="1"/>
</dbReference>
<evidence type="ECO:0000256" key="1">
    <source>
        <dbReference type="ARBA" id="ARBA00022679"/>
    </source>
</evidence>
<feature type="binding site" evidence="5">
    <location>
        <position position="123"/>
    </location>
    <ligand>
        <name>ATP</name>
        <dbReference type="ChEBI" id="CHEBI:30616"/>
    </ligand>
</feature>
<keyword evidence="9" id="KW-1185">Reference proteome</keyword>
<feature type="region of interest" description="Disordered" evidence="6">
    <location>
        <begin position="398"/>
        <end position="430"/>
    </location>
</feature>
<gene>
    <name evidence="8" type="primary">prkC_19</name>
    <name evidence="8" type="ORF">I41_55100</name>
</gene>
<dbReference type="EMBL" id="CP036339">
    <property type="protein sequence ID" value="QDT76260.1"/>
    <property type="molecule type" value="Genomic_DNA"/>
</dbReference>
<dbReference type="Gene3D" id="1.10.510.10">
    <property type="entry name" value="Transferase(Phosphotransferase) domain 1"/>
    <property type="match status" value="1"/>
</dbReference>
<dbReference type="InterPro" id="IPR008271">
    <property type="entry name" value="Ser/Thr_kinase_AS"/>
</dbReference>
<organism evidence="8 9">
    <name type="scientific">Lacipirellula limnantheis</name>
    <dbReference type="NCBI Taxonomy" id="2528024"/>
    <lineage>
        <taxon>Bacteria</taxon>
        <taxon>Pseudomonadati</taxon>
        <taxon>Planctomycetota</taxon>
        <taxon>Planctomycetia</taxon>
        <taxon>Pirellulales</taxon>
        <taxon>Lacipirellulaceae</taxon>
        <taxon>Lacipirellula</taxon>
    </lineage>
</organism>
<dbReference type="PROSITE" id="PS00107">
    <property type="entry name" value="PROTEIN_KINASE_ATP"/>
    <property type="match status" value="1"/>
</dbReference>
<sequence>MASADELVRLDRQLSDLPLETVLRFDQLADEFESEIRSGATPDPEAFVARLQSDEHAERLLSEHLRHLQHELAPTAAADAGADAGRLPQQVGEYRLVERLGAGGMGVVFKAIHVRLDRAVALKFPRFAALLDAGAAARFVREAKLLGQLQHPHIVRALDAGDSEHGPYLVTDFIAGETVEQLVRRDGPLEFRRAVQLAQEAASGLAHAHAQQIVHRDVKPSNLLLDEAGVLRVVDFGLAKSLTIEASAETAGGLTHATGAGAFLGTVGFAAPEQLQTNAAIDQRADVYALGCVIYFMLQGEAPHPGTLADRLRTESQRNQLELRRSDVPSAFAAAWRRMVNRRPEERFQSMSEVERVLQQALDGTLAAPKRAISRRAILVSAGAATLGGIALWQRGASTRRPSAMPKPSRPLGPPPAGIKPPMTPSEIQATQQAWSQYLGLPVRLSATGDVPLALLPPGEFQMGAADGQLPGQTPPEGDWRHRRADEDRQLHEPMHRVVISRPLYFGATEVTNAQFRVFADATGYLTDAERTSGWGREDKGWVKRSGYSWKNLGQRVCIDEFPVINVTWNDAAAYCRWLSTQGEPRTYRLPTEAEWEYAARAGAPTAYHFGDDPARLGEFAWFGDNSDGLYRAVGLKEPNPFGIYDLYGNRQEWCLDHFAVDFYGRSPLVDPLNSSGGAERVMRGGAHTDLPRFCSAVTRWGQEADNPGAAGIRVVAEIGVN</sequence>
<dbReference type="SUPFAM" id="SSF56112">
    <property type="entry name" value="Protein kinase-like (PK-like)"/>
    <property type="match status" value="1"/>
</dbReference>
<dbReference type="InterPro" id="IPR005532">
    <property type="entry name" value="SUMF_dom"/>
</dbReference>
<dbReference type="AlphaFoldDB" id="A0A517U6R6"/>
<dbReference type="InterPro" id="IPR000719">
    <property type="entry name" value="Prot_kinase_dom"/>
</dbReference>
<dbReference type="OrthoDB" id="6111975at2"/>
<accession>A0A517U6R6</accession>
<keyword evidence="4 5" id="KW-0067">ATP-binding</keyword>
<keyword evidence="1 8" id="KW-0808">Transferase</keyword>
<keyword evidence="2 5" id="KW-0547">Nucleotide-binding</keyword>
<dbReference type="RefSeq" id="WP_145436095.1">
    <property type="nucleotide sequence ID" value="NZ_CP036339.1"/>
</dbReference>
<dbReference type="KEGG" id="llh:I41_55100"/>
<dbReference type="GO" id="GO:0004674">
    <property type="term" value="F:protein serine/threonine kinase activity"/>
    <property type="evidence" value="ECO:0007669"/>
    <property type="project" value="UniProtKB-EC"/>
</dbReference>
<dbReference type="Pfam" id="PF03781">
    <property type="entry name" value="FGE-sulfatase"/>
    <property type="match status" value="1"/>
</dbReference>
<dbReference type="Gene3D" id="3.30.200.20">
    <property type="entry name" value="Phosphorylase Kinase, domain 1"/>
    <property type="match status" value="1"/>
</dbReference>
<evidence type="ECO:0000256" key="6">
    <source>
        <dbReference type="SAM" id="MobiDB-lite"/>
    </source>
</evidence>
<dbReference type="InterPro" id="IPR011009">
    <property type="entry name" value="Kinase-like_dom_sf"/>
</dbReference>
<feature type="compositionally biased region" description="Pro residues" evidence="6">
    <location>
        <begin position="408"/>
        <end position="424"/>
    </location>
</feature>
<dbReference type="PROSITE" id="PS50011">
    <property type="entry name" value="PROTEIN_KINASE_DOM"/>
    <property type="match status" value="1"/>
</dbReference>
<evidence type="ECO:0000256" key="4">
    <source>
        <dbReference type="ARBA" id="ARBA00022840"/>
    </source>
</evidence>